<dbReference type="GeneTree" id="ENSGT00950000183007"/>
<name>H3C8Z9_TETNG</name>
<dbReference type="InterPro" id="IPR051515">
    <property type="entry name" value="IRG"/>
</dbReference>
<dbReference type="InterPro" id="IPR007743">
    <property type="entry name" value="Immunity-related_GTPase-like"/>
</dbReference>
<comment type="similarity">
    <text evidence="1">Belongs to the TRAFAC class dynamin-like GTPase superfamily. IRG family.</text>
</comment>
<dbReference type="PANTHER" id="PTHR32341:SF10">
    <property type="entry name" value="INTERFERON-INDUCIBLE GTPASE 5"/>
    <property type="match status" value="1"/>
</dbReference>
<protein>
    <recommendedName>
        <fullName evidence="5">IRG-type G domain-containing protein</fullName>
    </recommendedName>
</protein>
<dbReference type="PANTHER" id="PTHR32341">
    <property type="entry name" value="INTERFERON-INDUCIBLE GTPASE"/>
    <property type="match status" value="1"/>
</dbReference>
<dbReference type="SUPFAM" id="SSF52540">
    <property type="entry name" value="P-loop containing nucleoside triphosphate hydrolases"/>
    <property type="match status" value="1"/>
</dbReference>
<dbReference type="GO" id="GO:0016787">
    <property type="term" value="F:hydrolase activity"/>
    <property type="evidence" value="ECO:0007669"/>
    <property type="project" value="UniProtKB-KW"/>
</dbReference>
<dbReference type="InParanoid" id="H3C8Z9"/>
<evidence type="ECO:0000256" key="3">
    <source>
        <dbReference type="ARBA" id="ARBA00022801"/>
    </source>
</evidence>
<dbReference type="OMA" id="IMASERF"/>
<proteinExistence type="inferred from homology"/>
<dbReference type="InterPro" id="IPR027417">
    <property type="entry name" value="P-loop_NTPase"/>
</dbReference>
<dbReference type="Gene3D" id="3.40.50.300">
    <property type="entry name" value="P-loop containing nucleotide triphosphate hydrolases"/>
    <property type="match status" value="1"/>
</dbReference>
<dbReference type="HOGENOM" id="CLU_015342_2_0_1"/>
<reference evidence="6" key="2">
    <citation type="submission" date="2025-08" db="UniProtKB">
        <authorList>
            <consortium name="Ensembl"/>
        </authorList>
    </citation>
    <scope>IDENTIFICATION</scope>
</reference>
<reference evidence="7" key="1">
    <citation type="journal article" date="2004" name="Nature">
        <title>Genome duplication in the teleost fish Tetraodon nigroviridis reveals the early vertebrate proto-karyotype.</title>
        <authorList>
            <person name="Jaillon O."/>
            <person name="Aury J.-M."/>
            <person name="Brunet F."/>
            <person name="Petit J.-L."/>
            <person name="Stange-Thomann N."/>
            <person name="Mauceli E."/>
            <person name="Bouneau L."/>
            <person name="Fischer C."/>
            <person name="Ozouf-Costaz C."/>
            <person name="Bernot A."/>
            <person name="Nicaud S."/>
            <person name="Jaffe D."/>
            <person name="Fisher S."/>
            <person name="Lutfalla G."/>
            <person name="Dossat C."/>
            <person name="Segurens B."/>
            <person name="Dasilva C."/>
            <person name="Salanoubat M."/>
            <person name="Levy M."/>
            <person name="Boudet N."/>
            <person name="Castellano S."/>
            <person name="Anthouard V."/>
            <person name="Jubin C."/>
            <person name="Castelli V."/>
            <person name="Katinka M."/>
            <person name="Vacherie B."/>
            <person name="Biemont C."/>
            <person name="Skalli Z."/>
            <person name="Cattolico L."/>
            <person name="Poulain J."/>
            <person name="De Berardinis V."/>
            <person name="Cruaud C."/>
            <person name="Duprat S."/>
            <person name="Brottier P."/>
            <person name="Coutanceau J.-P."/>
            <person name="Gouzy J."/>
            <person name="Parra G."/>
            <person name="Lardier G."/>
            <person name="Chapple C."/>
            <person name="McKernan K.J."/>
            <person name="McEwan P."/>
            <person name="Bosak S."/>
            <person name="Kellis M."/>
            <person name="Volff J.-N."/>
            <person name="Guigo R."/>
            <person name="Zody M.C."/>
            <person name="Mesirov J."/>
            <person name="Lindblad-Toh K."/>
            <person name="Birren B."/>
            <person name="Nusbaum C."/>
            <person name="Kahn D."/>
            <person name="Robinson-Rechavi M."/>
            <person name="Laudet V."/>
            <person name="Schachter V."/>
            <person name="Quetier F."/>
            <person name="Saurin W."/>
            <person name="Scarpelli C."/>
            <person name="Wincker P."/>
            <person name="Lander E.S."/>
            <person name="Weissenbach J."/>
            <person name="Roest Crollius H."/>
        </authorList>
    </citation>
    <scope>NUCLEOTIDE SEQUENCE [LARGE SCALE GENOMIC DNA]</scope>
</reference>
<evidence type="ECO:0000256" key="2">
    <source>
        <dbReference type="ARBA" id="ARBA00022741"/>
    </source>
</evidence>
<dbReference type="AlphaFoldDB" id="H3C8Z9"/>
<dbReference type="GO" id="GO:0016020">
    <property type="term" value="C:membrane"/>
    <property type="evidence" value="ECO:0007669"/>
    <property type="project" value="InterPro"/>
</dbReference>
<reference evidence="6" key="3">
    <citation type="submission" date="2025-09" db="UniProtKB">
        <authorList>
            <consortium name="Ensembl"/>
        </authorList>
    </citation>
    <scope>IDENTIFICATION</scope>
</reference>
<dbReference type="GO" id="GO:0005525">
    <property type="term" value="F:GTP binding"/>
    <property type="evidence" value="ECO:0007669"/>
    <property type="project" value="UniProtKB-KW"/>
</dbReference>
<keyword evidence="2" id="KW-0547">Nucleotide-binding</keyword>
<keyword evidence="4" id="KW-0342">GTP-binding</keyword>
<dbReference type="FunCoup" id="H3C8Z9">
    <property type="interactions" value="21"/>
</dbReference>
<dbReference type="PROSITE" id="PS51716">
    <property type="entry name" value="G_IRG"/>
    <property type="match status" value="1"/>
</dbReference>
<evidence type="ECO:0000313" key="7">
    <source>
        <dbReference type="Proteomes" id="UP000007303"/>
    </source>
</evidence>
<evidence type="ECO:0000313" key="6">
    <source>
        <dbReference type="Ensembl" id="ENSTNIP00000004721.1"/>
    </source>
</evidence>
<accession>H3C8Z9</accession>
<feature type="domain" description="IRG-type G" evidence="5">
    <location>
        <begin position="51"/>
        <end position="233"/>
    </location>
</feature>
<evidence type="ECO:0000256" key="4">
    <source>
        <dbReference type="ARBA" id="ARBA00023134"/>
    </source>
</evidence>
<organism evidence="6 7">
    <name type="scientific">Tetraodon nigroviridis</name>
    <name type="common">Spotted green pufferfish</name>
    <name type="synonym">Chelonodon nigroviridis</name>
    <dbReference type="NCBI Taxonomy" id="99883"/>
    <lineage>
        <taxon>Eukaryota</taxon>
        <taxon>Metazoa</taxon>
        <taxon>Chordata</taxon>
        <taxon>Craniata</taxon>
        <taxon>Vertebrata</taxon>
        <taxon>Euteleostomi</taxon>
        <taxon>Actinopterygii</taxon>
        <taxon>Neopterygii</taxon>
        <taxon>Teleostei</taxon>
        <taxon>Neoteleostei</taxon>
        <taxon>Acanthomorphata</taxon>
        <taxon>Eupercaria</taxon>
        <taxon>Tetraodontiformes</taxon>
        <taxon>Tetradontoidea</taxon>
        <taxon>Tetraodontidae</taxon>
        <taxon>Tetraodon</taxon>
    </lineage>
</organism>
<evidence type="ECO:0000256" key="1">
    <source>
        <dbReference type="ARBA" id="ARBA00005429"/>
    </source>
</evidence>
<dbReference type="Proteomes" id="UP000007303">
    <property type="component" value="Unassembled WGS sequence"/>
</dbReference>
<dbReference type="Pfam" id="PF05049">
    <property type="entry name" value="IIGP"/>
    <property type="match status" value="1"/>
</dbReference>
<dbReference type="Ensembl" id="ENSTNIT00000004865.1">
    <property type="protein sequence ID" value="ENSTNIP00000004721.1"/>
    <property type="gene ID" value="ENSTNIG00000000212.1"/>
</dbReference>
<dbReference type="InterPro" id="IPR030385">
    <property type="entry name" value="G_IRG_dom"/>
</dbReference>
<keyword evidence="3" id="KW-0378">Hydrolase</keyword>
<keyword evidence="7" id="KW-1185">Reference proteome</keyword>
<evidence type="ECO:0000259" key="5">
    <source>
        <dbReference type="PROSITE" id="PS51716"/>
    </source>
</evidence>
<sequence length="353" mass="38765">MVSASIKKALQQGLIMADSSDIAEIKEALKNNNQALAAAKIKELLDNQSNIPLNIGITGETGSGKSSFVNAFRGVDHKDEKEAAPTEVVETTADVKEYPHPDYPNVSLWDLPGIGTTKFQADKYLKLVGFEKFDFFIIISDARFRENDVKLAKKIKGDGGKSSTSYAPRLTTTCLSAQRSKRDFDPEQTLSLIRENCKQGLLNAGVQAQVFLLSNFEFKCYDSHRLHETLERELPEHKKDVLLVAMPNFSLEIIEKKKEAFKSKIPYWALVSAAVALVPVPGLSVAVDVGLITGLVQQYKTSFGLDRPSLKRLADATGVRLTDLTSVIQSPLSLNNINAQLIIKALNQTATDA</sequence>